<evidence type="ECO:0000313" key="1">
    <source>
        <dbReference type="EMBL" id="CDX00736.1"/>
    </source>
</evidence>
<dbReference type="AlphaFoldDB" id="A0A098AYQ1"/>
<sequence>MAETMAPQRIKRIMQYTPEQFCKVNKEQDIRRMYLREIQEHIDATDETLTEISKNPLPEELRHFENEFLHEREILVHWVDVLKEEVERDE</sequence>
<dbReference type="EMBL" id="LK996017">
    <property type="protein sequence ID" value="CDX00736.1"/>
    <property type="molecule type" value="Genomic_DNA"/>
</dbReference>
<dbReference type="RefSeq" id="WP_208925319.1">
    <property type="nucleotide sequence ID" value="NZ_LK996017.1"/>
</dbReference>
<protein>
    <submittedName>
        <fullName evidence="1">Uncharacterized protein</fullName>
    </submittedName>
</protein>
<reference evidence="1" key="1">
    <citation type="submission" date="2014-07" db="EMBL/GenBank/DDBJ databases">
        <authorList>
            <person name="Hornung V.Bastian."/>
        </authorList>
    </citation>
    <scope>NUCLEOTIDE SEQUENCE</scope>
    <source>
        <strain evidence="1">PCE-S</strain>
    </source>
</reference>
<name>A0A098AYQ1_DESHA</name>
<organism evidence="1">
    <name type="scientific">Desulfitobacterium hafniense</name>
    <name type="common">Desulfitobacterium frappieri</name>
    <dbReference type="NCBI Taxonomy" id="49338"/>
    <lineage>
        <taxon>Bacteria</taxon>
        <taxon>Bacillati</taxon>
        <taxon>Bacillota</taxon>
        <taxon>Clostridia</taxon>
        <taxon>Eubacteriales</taxon>
        <taxon>Desulfitobacteriaceae</taxon>
        <taxon>Desulfitobacterium</taxon>
    </lineage>
</organism>
<dbReference type="PATRIC" id="fig|49338.4.peg.913"/>
<gene>
    <name evidence="1" type="ORF">DPCES_0849</name>
</gene>
<accession>A0A098AYQ1</accession>
<proteinExistence type="predicted"/>